<evidence type="ECO:0000313" key="1">
    <source>
        <dbReference type="EMBL" id="MBB6035253.1"/>
    </source>
</evidence>
<accession>A0A841FJY5</accession>
<dbReference type="EMBL" id="JACHGT010000006">
    <property type="protein sequence ID" value="MBB6035253.1"/>
    <property type="molecule type" value="Genomic_DNA"/>
</dbReference>
<organism evidence="1 2">
    <name type="scientific">Phytomonospora endophytica</name>
    <dbReference type="NCBI Taxonomy" id="714109"/>
    <lineage>
        <taxon>Bacteria</taxon>
        <taxon>Bacillati</taxon>
        <taxon>Actinomycetota</taxon>
        <taxon>Actinomycetes</taxon>
        <taxon>Micromonosporales</taxon>
        <taxon>Micromonosporaceae</taxon>
        <taxon>Phytomonospora</taxon>
    </lineage>
</organism>
<name>A0A841FJY5_9ACTN</name>
<dbReference type="AlphaFoldDB" id="A0A841FJY5"/>
<proteinExistence type="predicted"/>
<evidence type="ECO:0000313" key="2">
    <source>
        <dbReference type="Proteomes" id="UP000548476"/>
    </source>
</evidence>
<keyword evidence="2" id="KW-1185">Reference proteome</keyword>
<dbReference type="Proteomes" id="UP000548476">
    <property type="component" value="Unassembled WGS sequence"/>
</dbReference>
<gene>
    <name evidence="1" type="ORF">HNR73_003110</name>
</gene>
<dbReference type="RefSeq" id="WP_184788106.1">
    <property type="nucleotide sequence ID" value="NZ_BONT01000004.1"/>
</dbReference>
<comment type="caution">
    <text evidence="1">The sequence shown here is derived from an EMBL/GenBank/DDBJ whole genome shotgun (WGS) entry which is preliminary data.</text>
</comment>
<reference evidence="1 2" key="1">
    <citation type="submission" date="2020-08" db="EMBL/GenBank/DDBJ databases">
        <title>Genomic Encyclopedia of Type Strains, Phase IV (KMG-IV): sequencing the most valuable type-strain genomes for metagenomic binning, comparative biology and taxonomic classification.</title>
        <authorList>
            <person name="Goeker M."/>
        </authorList>
    </citation>
    <scope>NUCLEOTIDE SEQUENCE [LARGE SCALE GENOMIC DNA]</scope>
    <source>
        <strain evidence="1 2">YIM 65646</strain>
    </source>
</reference>
<sequence>MPGIREHLCCPRGQVTDPSVAVQVLRLVRMGRGEPSTAGASPTTSGNCVKVGDLDGGDTVGFAECAFQESRSFGMAALVAKR</sequence>
<protein>
    <submittedName>
        <fullName evidence="1">Uncharacterized protein</fullName>
    </submittedName>
</protein>